<evidence type="ECO:0000313" key="2">
    <source>
        <dbReference type="Proteomes" id="UP000485058"/>
    </source>
</evidence>
<accession>A0A6A0AH20</accession>
<gene>
    <name evidence="1" type="ORF">HaLaN_31097</name>
</gene>
<keyword evidence="2" id="KW-1185">Reference proteome</keyword>
<reference evidence="1 2" key="1">
    <citation type="submission" date="2020-02" db="EMBL/GenBank/DDBJ databases">
        <title>Draft genome sequence of Haematococcus lacustris strain NIES-144.</title>
        <authorList>
            <person name="Morimoto D."/>
            <person name="Nakagawa S."/>
            <person name="Yoshida T."/>
            <person name="Sawayama S."/>
        </authorList>
    </citation>
    <scope>NUCLEOTIDE SEQUENCE [LARGE SCALE GENOMIC DNA]</scope>
    <source>
        <strain evidence="1 2">NIES-144</strain>
    </source>
</reference>
<dbReference type="AlphaFoldDB" id="A0A6A0AH20"/>
<dbReference type="EMBL" id="BLLF01006114">
    <property type="protein sequence ID" value="GFH31958.1"/>
    <property type="molecule type" value="Genomic_DNA"/>
</dbReference>
<comment type="caution">
    <text evidence="1">The sequence shown here is derived from an EMBL/GenBank/DDBJ whole genome shotgun (WGS) entry which is preliminary data.</text>
</comment>
<dbReference type="Proteomes" id="UP000485058">
    <property type="component" value="Unassembled WGS sequence"/>
</dbReference>
<feature type="non-terminal residue" evidence="1">
    <location>
        <position position="1"/>
    </location>
</feature>
<evidence type="ECO:0000313" key="1">
    <source>
        <dbReference type="EMBL" id="GFH31958.1"/>
    </source>
</evidence>
<proteinExistence type="predicted"/>
<organism evidence="1 2">
    <name type="scientific">Haematococcus lacustris</name>
    <name type="common">Green alga</name>
    <name type="synonym">Haematococcus pluvialis</name>
    <dbReference type="NCBI Taxonomy" id="44745"/>
    <lineage>
        <taxon>Eukaryota</taxon>
        <taxon>Viridiplantae</taxon>
        <taxon>Chlorophyta</taxon>
        <taxon>core chlorophytes</taxon>
        <taxon>Chlorophyceae</taxon>
        <taxon>CS clade</taxon>
        <taxon>Chlamydomonadales</taxon>
        <taxon>Haematococcaceae</taxon>
        <taxon>Haematococcus</taxon>
    </lineage>
</organism>
<sequence>MHRASRLELGFYASIVAVLQLIVLRDAILLSDSAAAAITDVSDVQWREFSGSLGRLAAGLG</sequence>
<protein>
    <submittedName>
        <fullName evidence="1">Uncharacterized protein</fullName>
    </submittedName>
</protein>
<name>A0A6A0AH20_HAELA</name>
<feature type="non-terminal residue" evidence="1">
    <location>
        <position position="61"/>
    </location>
</feature>